<keyword evidence="2" id="KW-1185">Reference proteome</keyword>
<proteinExistence type="predicted"/>
<name>A0A8S1ASL6_ARCPL</name>
<sequence>MDFSENYMCKYNQEIQSVHFGASRQQITLHTVVTYHKSASTGDIVAKSFCSLSASLRHDACAVFAHLKGIMSRLLVFTPIKYLHILTDSPSTQYRNKKMFYLFAIHLVKHYNLQKASWHFHEAGHGKGAPDGIGAYVKRTADRHVALGKDIADLETLYKTLIAVETKVDVFLVKEEEIRAADERLASVPQLKMINYTMRVHHVQWNILEPHTIYLRRLSCLSCEKDCQHYGIGKYIYQRDTRNRIFN</sequence>
<gene>
    <name evidence="1" type="ORF">APLA_LOCUS12139</name>
</gene>
<dbReference type="OrthoDB" id="6375801at2759"/>
<dbReference type="PANTHER" id="PTHR46601">
    <property type="entry name" value="ULP_PROTEASE DOMAIN-CONTAINING PROTEIN"/>
    <property type="match status" value="1"/>
</dbReference>
<accession>A0A8S1ASL6</accession>
<comment type="caution">
    <text evidence="1">The sequence shown here is derived from an EMBL/GenBank/DDBJ whole genome shotgun (WGS) entry which is preliminary data.</text>
</comment>
<evidence type="ECO:0000313" key="2">
    <source>
        <dbReference type="Proteomes" id="UP000494106"/>
    </source>
</evidence>
<evidence type="ECO:0000313" key="1">
    <source>
        <dbReference type="EMBL" id="CAB3249617.1"/>
    </source>
</evidence>
<organism evidence="1 2">
    <name type="scientific">Arctia plantaginis</name>
    <name type="common">Wood tiger moth</name>
    <name type="synonym">Phalaena plantaginis</name>
    <dbReference type="NCBI Taxonomy" id="874455"/>
    <lineage>
        <taxon>Eukaryota</taxon>
        <taxon>Metazoa</taxon>
        <taxon>Ecdysozoa</taxon>
        <taxon>Arthropoda</taxon>
        <taxon>Hexapoda</taxon>
        <taxon>Insecta</taxon>
        <taxon>Pterygota</taxon>
        <taxon>Neoptera</taxon>
        <taxon>Endopterygota</taxon>
        <taxon>Lepidoptera</taxon>
        <taxon>Glossata</taxon>
        <taxon>Ditrysia</taxon>
        <taxon>Noctuoidea</taxon>
        <taxon>Erebidae</taxon>
        <taxon>Arctiinae</taxon>
        <taxon>Arctia</taxon>
    </lineage>
</organism>
<dbReference type="EMBL" id="CADEBC010000540">
    <property type="protein sequence ID" value="CAB3249617.1"/>
    <property type="molecule type" value="Genomic_DNA"/>
</dbReference>
<dbReference type="Proteomes" id="UP000494106">
    <property type="component" value="Unassembled WGS sequence"/>
</dbReference>
<reference evidence="1 2" key="1">
    <citation type="submission" date="2020-04" db="EMBL/GenBank/DDBJ databases">
        <authorList>
            <person name="Wallbank WR R."/>
            <person name="Pardo Diaz C."/>
            <person name="Kozak K."/>
            <person name="Martin S."/>
            <person name="Jiggins C."/>
            <person name="Moest M."/>
            <person name="Warren A I."/>
            <person name="Byers J.R.P. K."/>
            <person name="Montejo-Kovacevich G."/>
            <person name="Yen C E."/>
        </authorList>
    </citation>
    <scope>NUCLEOTIDE SEQUENCE [LARGE SCALE GENOMIC DNA]</scope>
</reference>
<protein>
    <submittedName>
        <fullName evidence="1">Uncharacterized protein</fullName>
    </submittedName>
</protein>
<dbReference type="PANTHER" id="PTHR46601:SF1">
    <property type="entry name" value="ADF-H DOMAIN-CONTAINING PROTEIN"/>
    <property type="match status" value="1"/>
</dbReference>
<dbReference type="AlphaFoldDB" id="A0A8S1ASL6"/>